<name>A0ACC0HHJ0_9ERIC</name>
<organism evidence="1 2">
    <name type="scientific">Camellia lanceoleosa</name>
    <dbReference type="NCBI Taxonomy" id="1840588"/>
    <lineage>
        <taxon>Eukaryota</taxon>
        <taxon>Viridiplantae</taxon>
        <taxon>Streptophyta</taxon>
        <taxon>Embryophyta</taxon>
        <taxon>Tracheophyta</taxon>
        <taxon>Spermatophyta</taxon>
        <taxon>Magnoliopsida</taxon>
        <taxon>eudicotyledons</taxon>
        <taxon>Gunneridae</taxon>
        <taxon>Pentapetalae</taxon>
        <taxon>asterids</taxon>
        <taxon>Ericales</taxon>
        <taxon>Theaceae</taxon>
        <taxon>Camellia</taxon>
    </lineage>
</organism>
<keyword evidence="2" id="KW-1185">Reference proteome</keyword>
<dbReference type="EMBL" id="CM045762">
    <property type="protein sequence ID" value="KAI8012219.1"/>
    <property type="molecule type" value="Genomic_DNA"/>
</dbReference>
<gene>
    <name evidence="1" type="ORF">LOK49_LG06G00694</name>
</gene>
<dbReference type="Proteomes" id="UP001060215">
    <property type="component" value="Chromosome 5"/>
</dbReference>
<sequence length="115" mass="12774">MGWREHAIVAASPPTEDAVIATEPLMKEDLVSYLASGCKPKEKWRIGTEHEKFGSEFGTLQPMKYGQIAELLNGMAIFDTMRHIRPDVSTVLKEAFKVFCNKQVSGCSSAELLDL</sequence>
<reference evidence="1 2" key="1">
    <citation type="journal article" date="2022" name="Plant J.">
        <title>Chromosome-level genome of Camellia lanceoleosa provides a valuable resource for understanding genome evolution and self-incompatibility.</title>
        <authorList>
            <person name="Gong W."/>
            <person name="Xiao S."/>
            <person name="Wang L."/>
            <person name="Liao Z."/>
            <person name="Chang Y."/>
            <person name="Mo W."/>
            <person name="Hu G."/>
            <person name="Li W."/>
            <person name="Zhao G."/>
            <person name="Zhu H."/>
            <person name="Hu X."/>
            <person name="Ji K."/>
            <person name="Xiang X."/>
            <person name="Song Q."/>
            <person name="Yuan D."/>
            <person name="Jin S."/>
            <person name="Zhang L."/>
        </authorList>
    </citation>
    <scope>NUCLEOTIDE SEQUENCE [LARGE SCALE GENOMIC DNA]</scope>
    <source>
        <strain evidence="1">SQ_2022a</strain>
    </source>
</reference>
<comment type="caution">
    <text evidence="1">The sequence shown here is derived from an EMBL/GenBank/DDBJ whole genome shotgun (WGS) entry which is preliminary data.</text>
</comment>
<evidence type="ECO:0000313" key="2">
    <source>
        <dbReference type="Proteomes" id="UP001060215"/>
    </source>
</evidence>
<accession>A0ACC0HHJ0</accession>
<protein>
    <submittedName>
        <fullName evidence="1">Uncharacterized protein</fullName>
    </submittedName>
</protein>
<proteinExistence type="predicted"/>
<evidence type="ECO:0000313" key="1">
    <source>
        <dbReference type="EMBL" id="KAI8012219.1"/>
    </source>
</evidence>